<dbReference type="PANTHER" id="PTHR30346">
    <property type="entry name" value="TRANSCRIPTIONAL DUAL REGULATOR HCAR-RELATED"/>
    <property type="match status" value="1"/>
</dbReference>
<keyword evidence="4" id="KW-0804">Transcription</keyword>
<dbReference type="OrthoDB" id="9157176at2"/>
<gene>
    <name evidence="6" type="ORF">FXN63_02095</name>
</gene>
<keyword evidence="7" id="KW-1185">Reference proteome</keyword>
<name>A0A5C0AT04_9BURK</name>
<dbReference type="AlphaFoldDB" id="A0A5C0AT04"/>
<dbReference type="GO" id="GO:0003700">
    <property type="term" value="F:DNA-binding transcription factor activity"/>
    <property type="evidence" value="ECO:0007669"/>
    <property type="project" value="InterPro"/>
</dbReference>
<dbReference type="KEGG" id="pacr:FXN63_02095"/>
<dbReference type="Pfam" id="PF03466">
    <property type="entry name" value="LysR_substrate"/>
    <property type="match status" value="1"/>
</dbReference>
<dbReference type="GO" id="GO:0003677">
    <property type="term" value="F:DNA binding"/>
    <property type="evidence" value="ECO:0007669"/>
    <property type="project" value="UniProtKB-KW"/>
</dbReference>
<dbReference type="Gene3D" id="3.40.190.10">
    <property type="entry name" value="Periplasmic binding protein-like II"/>
    <property type="match status" value="2"/>
</dbReference>
<dbReference type="Gene3D" id="1.10.10.10">
    <property type="entry name" value="Winged helix-like DNA-binding domain superfamily/Winged helix DNA-binding domain"/>
    <property type="match status" value="1"/>
</dbReference>
<organism evidence="6 7">
    <name type="scientific">Pigmentiphaga aceris</name>
    <dbReference type="NCBI Taxonomy" id="1940612"/>
    <lineage>
        <taxon>Bacteria</taxon>
        <taxon>Pseudomonadati</taxon>
        <taxon>Pseudomonadota</taxon>
        <taxon>Betaproteobacteria</taxon>
        <taxon>Burkholderiales</taxon>
        <taxon>Alcaligenaceae</taxon>
        <taxon>Pigmentiphaga</taxon>
    </lineage>
</organism>
<dbReference type="InterPro" id="IPR000847">
    <property type="entry name" value="LysR_HTH_N"/>
</dbReference>
<comment type="similarity">
    <text evidence="1">Belongs to the LysR transcriptional regulatory family.</text>
</comment>
<dbReference type="InterPro" id="IPR005119">
    <property type="entry name" value="LysR_subst-bd"/>
</dbReference>
<proteinExistence type="inferred from homology"/>
<dbReference type="Proteomes" id="UP000325161">
    <property type="component" value="Chromosome"/>
</dbReference>
<evidence type="ECO:0000256" key="1">
    <source>
        <dbReference type="ARBA" id="ARBA00009437"/>
    </source>
</evidence>
<dbReference type="GO" id="GO:0032993">
    <property type="term" value="C:protein-DNA complex"/>
    <property type="evidence" value="ECO:0007669"/>
    <property type="project" value="TreeGrafter"/>
</dbReference>
<evidence type="ECO:0000256" key="2">
    <source>
        <dbReference type="ARBA" id="ARBA00023015"/>
    </source>
</evidence>
<keyword evidence="3" id="KW-0238">DNA-binding</keyword>
<keyword evidence="2" id="KW-0805">Transcription regulation</keyword>
<dbReference type="InterPro" id="IPR037410">
    <property type="entry name" value="BudR_PBP2"/>
</dbReference>
<dbReference type="Pfam" id="PF00126">
    <property type="entry name" value="HTH_1"/>
    <property type="match status" value="1"/>
</dbReference>
<dbReference type="EMBL" id="CP043046">
    <property type="protein sequence ID" value="QEI04764.1"/>
    <property type="molecule type" value="Genomic_DNA"/>
</dbReference>
<dbReference type="SUPFAM" id="SSF46785">
    <property type="entry name" value="Winged helix' DNA-binding domain"/>
    <property type="match status" value="1"/>
</dbReference>
<dbReference type="InterPro" id="IPR036390">
    <property type="entry name" value="WH_DNA-bd_sf"/>
</dbReference>
<dbReference type="CDD" id="cd08451">
    <property type="entry name" value="PBP2_BudR"/>
    <property type="match status" value="1"/>
</dbReference>
<dbReference type="RefSeq" id="WP_148812384.1">
    <property type="nucleotide sequence ID" value="NZ_CP043046.1"/>
</dbReference>
<dbReference type="PROSITE" id="PS50931">
    <property type="entry name" value="HTH_LYSR"/>
    <property type="match status" value="1"/>
</dbReference>
<accession>A0A5C0AT04</accession>
<protein>
    <submittedName>
        <fullName evidence="6">LysR family transcriptional regulator</fullName>
    </submittedName>
</protein>
<dbReference type="SUPFAM" id="SSF53850">
    <property type="entry name" value="Periplasmic binding protein-like II"/>
    <property type="match status" value="1"/>
</dbReference>
<evidence type="ECO:0000313" key="6">
    <source>
        <dbReference type="EMBL" id="QEI04764.1"/>
    </source>
</evidence>
<evidence type="ECO:0000256" key="4">
    <source>
        <dbReference type="ARBA" id="ARBA00023163"/>
    </source>
</evidence>
<reference evidence="6 7" key="1">
    <citation type="submission" date="2019-08" db="EMBL/GenBank/DDBJ databases">
        <title>Amphibian skin-associated Pigmentiphaga: genome sequence and occurrence across geography and hosts.</title>
        <authorList>
            <person name="Bletz M.C."/>
            <person name="Bunk B."/>
            <person name="Sproeer C."/>
            <person name="Biwer P."/>
            <person name="Reiter S."/>
            <person name="Rabemananjara F.C.E."/>
            <person name="Schulz S."/>
            <person name="Overmann J."/>
            <person name="Vences M."/>
        </authorList>
    </citation>
    <scope>NUCLEOTIDE SEQUENCE [LARGE SCALE GENOMIC DNA]</scope>
    <source>
        <strain evidence="6 7">Mada1488</strain>
    </source>
</reference>
<evidence type="ECO:0000313" key="7">
    <source>
        <dbReference type="Proteomes" id="UP000325161"/>
    </source>
</evidence>
<sequence>MIELRQLRAFVVIAEEGHITRAAARLGMQQPPLTRLLHGLERDLGVPLMERFPKGVRPTAAGTALLAEARAVLQRAAGINDVVSRAARGEQGKLALGFTSSSALNPFVPSVIRTFRQSVPGVSVVLDEAGTAELVDALMHERLDAAFVRSQLAHTTNLTNLINTPGLRVDTILREPMVVALATDHPMAQASGSPVPLSSLASEAFVLYRRPAGPGLYDALLAACKAAGFSPTVAQEAPRMTATMSLVAAGLGISIVPASMARLRGDGVVYRTLSGCPGLLAPLYLASRITDRSPILARFIDTVVKQATRDDKQMAD</sequence>
<evidence type="ECO:0000256" key="3">
    <source>
        <dbReference type="ARBA" id="ARBA00023125"/>
    </source>
</evidence>
<dbReference type="PRINTS" id="PR00039">
    <property type="entry name" value="HTHLYSR"/>
</dbReference>
<dbReference type="PANTHER" id="PTHR30346:SF30">
    <property type="entry name" value="SMALL NEUTRAL PROTEASE REGULATORY PROTEIN"/>
    <property type="match status" value="1"/>
</dbReference>
<dbReference type="InterPro" id="IPR036388">
    <property type="entry name" value="WH-like_DNA-bd_sf"/>
</dbReference>
<feature type="domain" description="HTH lysR-type" evidence="5">
    <location>
        <begin position="2"/>
        <end position="59"/>
    </location>
</feature>
<evidence type="ECO:0000259" key="5">
    <source>
        <dbReference type="PROSITE" id="PS50931"/>
    </source>
</evidence>
<dbReference type="FunFam" id="1.10.10.10:FF:000001">
    <property type="entry name" value="LysR family transcriptional regulator"/>
    <property type="match status" value="1"/>
</dbReference>